<comment type="caution">
    <text evidence="13">The sequence shown here is derived from an EMBL/GenBank/DDBJ whole genome shotgun (WGS) entry which is preliminary data.</text>
</comment>
<dbReference type="FunFam" id="2.60.120.1030:FF:000001">
    <property type="entry name" value="Protein CLP1 homolog 5"/>
    <property type="match status" value="1"/>
</dbReference>
<name>A0A8T9BTA7_9HELO</name>
<feature type="binding site" evidence="9">
    <location>
        <begin position="134"/>
        <end position="139"/>
    </location>
    <ligand>
        <name>ATP</name>
        <dbReference type="ChEBI" id="CHEBI:30616"/>
    </ligand>
</feature>
<dbReference type="Proteomes" id="UP000469559">
    <property type="component" value="Unassembled WGS sequence"/>
</dbReference>
<comment type="subunit">
    <text evidence="9">Component of a pre-mRNA cleavage factor complex. Interacts directly with PCF11.</text>
</comment>
<dbReference type="Pfam" id="PF16575">
    <property type="entry name" value="CLP1_P"/>
    <property type="match status" value="1"/>
</dbReference>
<evidence type="ECO:0000256" key="1">
    <source>
        <dbReference type="ARBA" id="ARBA00003798"/>
    </source>
</evidence>
<comment type="function">
    <text evidence="9">Required for endonucleolytic cleavage during polyadenylation-dependent pre-mRNA 3'-end formation.</text>
</comment>
<dbReference type="InterPro" id="IPR028606">
    <property type="entry name" value="Clp1"/>
</dbReference>
<evidence type="ECO:0000256" key="2">
    <source>
        <dbReference type="ARBA" id="ARBA00004123"/>
    </source>
</evidence>
<comment type="subcellular location">
    <subcellularLocation>
        <location evidence="2 9">Nucleus</location>
    </subcellularLocation>
</comment>
<sequence>MNIPGLGQAAPAATFSAPTIQAAIAVHDLQANSEWRFEVAYGQSIEVKILSGTAEIFGTELAVNHTYTFRGTKSSIFTWHGCRIEVNGPCEEYMAEETPMITYVNTHFALEKLRDDAIQNGGEGPRVLVVGPNNAGKTSLVKLLTAYATRMGRQPMVINTDSREALLSIPGTLTATPFASIIDVEHGWGSSPTSGPSPVPVKLPLCYYYGLASPEDNTKLYKPILTRLALAAASRLADDPAIKGTGMIIDTPGVISQGKGGYDLISHIVSEFAVNAILVLGSERLHSEMQRRFSAYKTRSGETITLVKLDKSGGCVDRDDTFMQQMQEAAIREYFFGDPKRTLSPHTQQVSFDDATIYKIHEANAMLSSFLPGGEEEDSQQIGLYEKVEPSSMMLHCLLAVMYASTRDSQETVRDASVMGFVYVAEVDEKKRRLKILAPLNTRITDRPMIWGSWPETTLNPGSAPYDHPSQPRHKWHRTATASLRSIVIPRSILILMNGRGHGSRSSVGTLLSRSHIACGNSCLSAVGRSDDNVGDSALLGVLWERVIIVLGEFGDDVPRMEQTGNETQHTEADIDERVGGADAAFYPDYEYVSACSVRVLTSSSGG</sequence>
<dbReference type="Gene3D" id="2.60.120.1030">
    <property type="entry name" value="Clp1, DNA binding domain"/>
    <property type="match status" value="1"/>
</dbReference>
<dbReference type="InterPro" id="IPR032324">
    <property type="entry name" value="Clp1_N"/>
</dbReference>
<dbReference type="HAMAP" id="MF_03035">
    <property type="entry name" value="Clp1"/>
    <property type="match status" value="1"/>
</dbReference>
<dbReference type="Gene3D" id="2.40.30.330">
    <property type="entry name" value="Pre-mRNA cleavage complex subunit Clp1, C-terminal domain"/>
    <property type="match status" value="1"/>
</dbReference>
<accession>A0A8T9BTA7</accession>
<evidence type="ECO:0000256" key="7">
    <source>
        <dbReference type="ARBA" id="ARBA00022840"/>
    </source>
</evidence>
<comment type="similarity">
    <text evidence="9">Belongs to the Clp1 family. Clp1 subfamily.</text>
</comment>
<keyword evidence="14" id="KW-1185">Reference proteome</keyword>
<dbReference type="InterPro" id="IPR032319">
    <property type="entry name" value="CLP1_P"/>
</dbReference>
<dbReference type="InterPro" id="IPR010655">
    <property type="entry name" value="Clp1_C"/>
</dbReference>
<evidence type="ECO:0000259" key="11">
    <source>
        <dbReference type="Pfam" id="PF16573"/>
    </source>
</evidence>
<dbReference type="SUPFAM" id="SSF52540">
    <property type="entry name" value="P-loop containing nucleoside triphosphate hydrolases"/>
    <property type="match status" value="1"/>
</dbReference>
<dbReference type="GO" id="GO:0005849">
    <property type="term" value="C:mRNA cleavage factor complex"/>
    <property type="evidence" value="ECO:0007669"/>
    <property type="project" value="UniProtKB-UniRule"/>
</dbReference>
<proteinExistence type="inferred from homology"/>
<reference evidence="13 14" key="1">
    <citation type="submission" date="2018-05" db="EMBL/GenBank/DDBJ databases">
        <title>Whole genome sequencing for identification of molecular markers to develop diagnostic detection tools for the regulated plant pathogen Lachnellula willkommii.</title>
        <authorList>
            <person name="Giroux E."/>
            <person name="Bilodeau G."/>
        </authorList>
    </citation>
    <scope>NUCLEOTIDE SEQUENCE [LARGE SCALE GENOMIC DNA]</scope>
    <source>
        <strain evidence="13 14">CBS 203.66</strain>
    </source>
</reference>
<keyword evidence="5 9" id="KW-0507">mRNA processing</keyword>
<dbReference type="InterPro" id="IPR027417">
    <property type="entry name" value="P-loop_NTPase"/>
</dbReference>
<keyword evidence="6 9" id="KW-0547">Nucleotide-binding</keyword>
<comment type="function">
    <text evidence="1">Polynucleotide 5'-kinase involved in rRNA processing.</text>
</comment>
<gene>
    <name evidence="13" type="primary">clp1</name>
    <name evidence="9" type="synonym">CLP1</name>
    <name evidence="13" type="ORF">LARI1_G000519</name>
</gene>
<dbReference type="Gene3D" id="3.40.50.300">
    <property type="entry name" value="P-loop containing nucleotide triphosphate hydrolases"/>
    <property type="match status" value="1"/>
</dbReference>
<evidence type="ECO:0000256" key="6">
    <source>
        <dbReference type="ARBA" id="ARBA00022741"/>
    </source>
</evidence>
<evidence type="ECO:0000259" key="10">
    <source>
        <dbReference type="Pfam" id="PF06807"/>
    </source>
</evidence>
<dbReference type="AlphaFoldDB" id="A0A8T9BTA7"/>
<dbReference type="Pfam" id="PF06807">
    <property type="entry name" value="Clp1"/>
    <property type="match status" value="1"/>
</dbReference>
<evidence type="ECO:0000256" key="4">
    <source>
        <dbReference type="ARBA" id="ARBA00019824"/>
    </source>
</evidence>
<evidence type="ECO:0000313" key="14">
    <source>
        <dbReference type="Proteomes" id="UP000469559"/>
    </source>
</evidence>
<dbReference type="InterPro" id="IPR045116">
    <property type="entry name" value="Clp1/Grc3"/>
</dbReference>
<feature type="domain" description="Clp1 C-terminal" evidence="10">
    <location>
        <begin position="343"/>
        <end position="456"/>
    </location>
</feature>
<dbReference type="Pfam" id="PF16573">
    <property type="entry name" value="CLP1_N"/>
    <property type="match status" value="1"/>
</dbReference>
<protein>
    <recommendedName>
        <fullName evidence="4">Polynucleotide 5'-hydroxyl-kinase GRC3</fullName>
    </recommendedName>
    <alternativeName>
        <fullName evidence="3">Polynucleotide 5'-hydroxyl-kinase grc3</fullName>
    </alternativeName>
</protein>
<dbReference type="OrthoDB" id="258143at2759"/>
<feature type="binding site" evidence="9">
    <location>
        <position position="73"/>
    </location>
    <ligand>
        <name>ATP</name>
        <dbReference type="ChEBI" id="CHEBI:30616"/>
    </ligand>
</feature>
<dbReference type="GO" id="GO:0051731">
    <property type="term" value="F:polynucleotide 5'-hydroxyl-kinase activity"/>
    <property type="evidence" value="ECO:0007669"/>
    <property type="project" value="InterPro"/>
</dbReference>
<evidence type="ECO:0000256" key="5">
    <source>
        <dbReference type="ARBA" id="ARBA00022664"/>
    </source>
</evidence>
<dbReference type="PANTHER" id="PTHR12755">
    <property type="entry name" value="CLEAVAGE/POLYADENYLATION FACTOR IA SUBUNIT CLP1P"/>
    <property type="match status" value="1"/>
</dbReference>
<evidence type="ECO:0000259" key="12">
    <source>
        <dbReference type="Pfam" id="PF16575"/>
    </source>
</evidence>
<keyword evidence="8 9" id="KW-0539">Nucleus</keyword>
<keyword evidence="7 9" id="KW-0067">ATP-binding</keyword>
<dbReference type="GO" id="GO:0005524">
    <property type="term" value="F:ATP binding"/>
    <property type="evidence" value="ECO:0007669"/>
    <property type="project" value="UniProtKB-UniRule"/>
</dbReference>
<evidence type="ECO:0000256" key="8">
    <source>
        <dbReference type="ARBA" id="ARBA00023242"/>
    </source>
</evidence>
<dbReference type="GO" id="GO:0006388">
    <property type="term" value="P:tRNA splicing, via endonucleolytic cleavage and ligation"/>
    <property type="evidence" value="ECO:0007669"/>
    <property type="project" value="TreeGrafter"/>
</dbReference>
<dbReference type="InterPro" id="IPR038239">
    <property type="entry name" value="Clp1_N_sf"/>
</dbReference>
<dbReference type="PANTHER" id="PTHR12755:SF6">
    <property type="entry name" value="POLYRIBONUCLEOTIDE 5'-HYDROXYL-KINASE CLP1"/>
    <property type="match status" value="1"/>
</dbReference>
<dbReference type="InterPro" id="IPR038238">
    <property type="entry name" value="Clp1_C_sf"/>
</dbReference>
<organism evidence="13 14">
    <name type="scientific">Lachnellula arida</name>
    <dbReference type="NCBI Taxonomy" id="1316785"/>
    <lineage>
        <taxon>Eukaryota</taxon>
        <taxon>Fungi</taxon>
        <taxon>Dikarya</taxon>
        <taxon>Ascomycota</taxon>
        <taxon>Pezizomycotina</taxon>
        <taxon>Leotiomycetes</taxon>
        <taxon>Helotiales</taxon>
        <taxon>Lachnaceae</taxon>
        <taxon>Lachnellula</taxon>
    </lineage>
</organism>
<dbReference type="GO" id="GO:0031124">
    <property type="term" value="P:mRNA 3'-end processing"/>
    <property type="evidence" value="ECO:0007669"/>
    <property type="project" value="UniProtKB-UniRule"/>
</dbReference>
<feature type="binding site" evidence="9">
    <location>
        <position position="34"/>
    </location>
    <ligand>
        <name>ATP</name>
        <dbReference type="ChEBI" id="CHEBI:30616"/>
    </ligand>
</feature>
<evidence type="ECO:0000313" key="13">
    <source>
        <dbReference type="EMBL" id="TVY21579.1"/>
    </source>
</evidence>
<dbReference type="EMBL" id="QGMF01000012">
    <property type="protein sequence ID" value="TVY21579.1"/>
    <property type="molecule type" value="Genomic_DNA"/>
</dbReference>
<evidence type="ECO:0000256" key="9">
    <source>
        <dbReference type="HAMAP-Rule" id="MF_03035"/>
    </source>
</evidence>
<evidence type="ECO:0000256" key="3">
    <source>
        <dbReference type="ARBA" id="ARBA00018706"/>
    </source>
</evidence>
<feature type="domain" description="Clp1 N-terminal" evidence="11">
    <location>
        <begin position="29"/>
        <end position="116"/>
    </location>
</feature>
<feature type="domain" description="Clp1 P-loop" evidence="12">
    <location>
        <begin position="131"/>
        <end position="336"/>
    </location>
</feature>